<organism evidence="1 2">
    <name type="scientific">Salipiger mucosus DSM 16094</name>
    <dbReference type="NCBI Taxonomy" id="1123237"/>
    <lineage>
        <taxon>Bacteria</taxon>
        <taxon>Pseudomonadati</taxon>
        <taxon>Pseudomonadota</taxon>
        <taxon>Alphaproteobacteria</taxon>
        <taxon>Rhodobacterales</taxon>
        <taxon>Roseobacteraceae</taxon>
        <taxon>Salipiger</taxon>
    </lineage>
</organism>
<evidence type="ECO:0000313" key="1">
    <source>
        <dbReference type="EMBL" id="EPX84755.1"/>
    </source>
</evidence>
<dbReference type="AlphaFoldDB" id="S9S3I0"/>
<gene>
    <name evidence="1" type="ORF">Salmuc_01328</name>
</gene>
<dbReference type="EMBL" id="APVH01000012">
    <property type="protein sequence ID" value="EPX84755.1"/>
    <property type="molecule type" value="Genomic_DNA"/>
</dbReference>
<proteinExistence type="predicted"/>
<accession>S9S3I0</accession>
<dbReference type="Proteomes" id="UP000015347">
    <property type="component" value="Unassembled WGS sequence"/>
</dbReference>
<protein>
    <recommendedName>
        <fullName evidence="3">DUF1737 domain-containing protein</fullName>
    </recommendedName>
</protein>
<dbReference type="STRING" id="1123237.Salmuc_01328"/>
<sequence length="58" mass="6294">METTMEYKILKRNSHSELMGDVNEQIAKGFVPLGGVAMDRSHGGAFAQAMVKRPSAAE</sequence>
<name>S9S3I0_9RHOB</name>
<dbReference type="HOGENOM" id="CLU_2976672_0_0_5"/>
<reference evidence="2" key="1">
    <citation type="journal article" date="2014" name="Stand. Genomic Sci.">
        <title>Genome sequence of the exopolysaccharide-producing Salipiger mucosus type strain (DSM 16094(T)), a moderately halophilic member of the Roseobacter clade.</title>
        <authorList>
            <person name="Riedel T."/>
            <person name="Spring S."/>
            <person name="Fiebig A."/>
            <person name="Petersen J."/>
            <person name="Kyrpides N.C."/>
            <person name="Goker M."/>
            <person name="Klenk H.P."/>
        </authorList>
    </citation>
    <scope>NUCLEOTIDE SEQUENCE [LARGE SCALE GENOMIC DNA]</scope>
    <source>
        <strain evidence="2">DSM 16094</strain>
    </source>
</reference>
<comment type="caution">
    <text evidence="1">The sequence shown here is derived from an EMBL/GenBank/DDBJ whole genome shotgun (WGS) entry which is preliminary data.</text>
</comment>
<keyword evidence="2" id="KW-1185">Reference proteome</keyword>
<evidence type="ECO:0000313" key="2">
    <source>
        <dbReference type="Proteomes" id="UP000015347"/>
    </source>
</evidence>
<evidence type="ECO:0008006" key="3">
    <source>
        <dbReference type="Google" id="ProtNLM"/>
    </source>
</evidence>